<proteinExistence type="predicted"/>
<evidence type="ECO:0000313" key="2">
    <source>
        <dbReference type="Proteomes" id="UP000793456"/>
    </source>
</evidence>
<accession>A0ACD3RI27</accession>
<keyword evidence="2" id="KW-1185">Reference proteome</keyword>
<gene>
    <name evidence="1" type="ORF">E3U43_003331</name>
</gene>
<comment type="caution">
    <text evidence="1">The sequence shown here is derived from an EMBL/GenBank/DDBJ whole genome shotgun (WGS) entry which is preliminary data.</text>
</comment>
<reference evidence="1" key="1">
    <citation type="submission" date="2018-11" db="EMBL/GenBank/DDBJ databases">
        <title>The sequence and de novo assembly of Larimichthys crocea genome using PacBio and Hi-C technologies.</title>
        <authorList>
            <person name="Xu P."/>
            <person name="Chen B."/>
            <person name="Zhou Z."/>
            <person name="Ke Q."/>
            <person name="Wu Y."/>
            <person name="Bai H."/>
            <person name="Pu F."/>
        </authorList>
    </citation>
    <scope>NUCLEOTIDE SEQUENCE</scope>
    <source>
        <tissue evidence="1">Muscle</tissue>
    </source>
</reference>
<name>A0ACD3RI27_LARCR</name>
<sequence>MPGLASMIEDVLGEGPVSASRFSQWFSSNMSPSGSQSSSLRSTPHEELEKLAGLEPRCTSPGHGPVPYFTPIQSSDCKEKVDILELLHKAKIDLKPLLSTLTVNKARLRESTNCGAVLSLEEVEGGMKGMKLGSEPQVRKVPPPQRGNGTPFMAEHLEEALTGGPSARPHSRDSDMSAFNKLVSSMKASGTLPTHPKTNTNNQPSDPAVVSVSEAPVPAQQQKNIFQELLGGPARSGSPALLSNLLGSSEGSSDLCPSPWPTTQGSVTTSLSHRGHPHLTTSTAGCKPQQLSPSFTPTSVIRKMYATKDKSRDEPSSRSETKEEAGGHSQEDGSSPNLYMEGMDGNAAQSGGVKVSSQTLPNKDQERLRPGSAGYHTPTMAPPGPASSFPRPIYPVPLLSHVPMGRPPPQLPPNVVQRMLAQGIQPQQLGPALVQAGIFPSHVDLAQLQGLPPALLGQPLYPLSATGHPLLPPRASTQMQLAVMQQQLQQQRPMHPGIPGPQSQSHGPHRTNGSQRHGGSPPLGLAKWFGTDVLEQPLPSMPAKVISVDELEFRP</sequence>
<protein>
    <submittedName>
        <fullName evidence="1">Uncharacterized protein</fullName>
    </submittedName>
</protein>
<evidence type="ECO:0000313" key="1">
    <source>
        <dbReference type="EMBL" id="TMS19010.1"/>
    </source>
</evidence>
<dbReference type="EMBL" id="CM011678">
    <property type="protein sequence ID" value="TMS19010.1"/>
    <property type="molecule type" value="Genomic_DNA"/>
</dbReference>
<dbReference type="Proteomes" id="UP000793456">
    <property type="component" value="Chromosome V"/>
</dbReference>
<organism evidence="1 2">
    <name type="scientific">Larimichthys crocea</name>
    <name type="common">Large yellow croaker</name>
    <name type="synonym">Pseudosciaena crocea</name>
    <dbReference type="NCBI Taxonomy" id="215358"/>
    <lineage>
        <taxon>Eukaryota</taxon>
        <taxon>Metazoa</taxon>
        <taxon>Chordata</taxon>
        <taxon>Craniata</taxon>
        <taxon>Vertebrata</taxon>
        <taxon>Euteleostomi</taxon>
        <taxon>Actinopterygii</taxon>
        <taxon>Neopterygii</taxon>
        <taxon>Teleostei</taxon>
        <taxon>Neoteleostei</taxon>
        <taxon>Acanthomorphata</taxon>
        <taxon>Eupercaria</taxon>
        <taxon>Sciaenidae</taxon>
        <taxon>Larimichthys</taxon>
    </lineage>
</organism>